<dbReference type="Proteomes" id="UP000823963">
    <property type="component" value="Unassembled WGS sequence"/>
</dbReference>
<reference evidence="1" key="1">
    <citation type="journal article" date="2021" name="PeerJ">
        <title>Extensive microbial diversity within the chicken gut microbiome revealed by metagenomics and culture.</title>
        <authorList>
            <person name="Gilroy R."/>
            <person name="Ravi A."/>
            <person name="Getino M."/>
            <person name="Pursley I."/>
            <person name="Horton D.L."/>
            <person name="Alikhan N.F."/>
            <person name="Baker D."/>
            <person name="Gharbi K."/>
            <person name="Hall N."/>
            <person name="Watson M."/>
            <person name="Adriaenssens E.M."/>
            <person name="Foster-Nyarko E."/>
            <person name="Jarju S."/>
            <person name="Secka A."/>
            <person name="Antonio M."/>
            <person name="Oren A."/>
            <person name="Chaudhuri R.R."/>
            <person name="La Ragione R."/>
            <person name="Hildebrand F."/>
            <person name="Pallen M.J."/>
        </authorList>
    </citation>
    <scope>NUCLEOTIDE SEQUENCE</scope>
    <source>
        <strain evidence="1">6627</strain>
    </source>
</reference>
<reference evidence="1" key="2">
    <citation type="submission" date="2021-04" db="EMBL/GenBank/DDBJ databases">
        <authorList>
            <person name="Gilroy R."/>
        </authorList>
    </citation>
    <scope>NUCLEOTIDE SEQUENCE</scope>
    <source>
        <strain evidence="1">6627</strain>
    </source>
</reference>
<dbReference type="AlphaFoldDB" id="A0A9D1UXA2"/>
<protein>
    <submittedName>
        <fullName evidence="1">Uncharacterized protein</fullName>
    </submittedName>
</protein>
<name>A0A9D1UXA2_9LACO</name>
<sequence length="58" mass="6905">MNMWLMVGCQSGKVYLKANTKAELNQLAITEYKRTDNATTRFRQELYPEPMRYMKANR</sequence>
<comment type="caution">
    <text evidence="1">The sequence shown here is derived from an EMBL/GenBank/DDBJ whole genome shotgun (WGS) entry which is preliminary data.</text>
</comment>
<dbReference type="EMBL" id="DXFP01000047">
    <property type="protein sequence ID" value="HIX02100.1"/>
    <property type="molecule type" value="Genomic_DNA"/>
</dbReference>
<organism evidence="1 2">
    <name type="scientific">Candidatus Ligilactobacillus excrementigallinarum</name>
    <dbReference type="NCBI Taxonomy" id="2838641"/>
    <lineage>
        <taxon>Bacteria</taxon>
        <taxon>Bacillati</taxon>
        <taxon>Bacillota</taxon>
        <taxon>Bacilli</taxon>
        <taxon>Lactobacillales</taxon>
        <taxon>Lactobacillaceae</taxon>
        <taxon>Ligilactobacillus</taxon>
    </lineage>
</organism>
<evidence type="ECO:0000313" key="1">
    <source>
        <dbReference type="EMBL" id="HIX02100.1"/>
    </source>
</evidence>
<gene>
    <name evidence="1" type="ORF">H9861_05025</name>
</gene>
<accession>A0A9D1UXA2</accession>
<proteinExistence type="predicted"/>
<evidence type="ECO:0000313" key="2">
    <source>
        <dbReference type="Proteomes" id="UP000823963"/>
    </source>
</evidence>